<dbReference type="SUPFAM" id="SSF57903">
    <property type="entry name" value="FYVE/PHD zinc finger"/>
    <property type="match status" value="1"/>
</dbReference>
<organism evidence="6 7">
    <name type="scientific">Mycena indigotica</name>
    <dbReference type="NCBI Taxonomy" id="2126181"/>
    <lineage>
        <taxon>Eukaryota</taxon>
        <taxon>Fungi</taxon>
        <taxon>Dikarya</taxon>
        <taxon>Basidiomycota</taxon>
        <taxon>Agaricomycotina</taxon>
        <taxon>Agaricomycetes</taxon>
        <taxon>Agaricomycetidae</taxon>
        <taxon>Agaricales</taxon>
        <taxon>Marasmiineae</taxon>
        <taxon>Mycenaceae</taxon>
        <taxon>Mycena</taxon>
    </lineage>
</organism>
<sequence>MEFMNSIGRLIQQVVGIKRRRKRSDSTSDRSASLESTGSEVDGIPVVDEEDLGVGVQPLVGKDGKIFAYTGVRLGHPAGIILTQAADSRHKRQHVAAENRSTDKLLRGSQLPSAASTHPRRSTSPTPAQRERIPLPPAPKQHVPRSQHPESEVKPDASQDERLEALVQKHNWDFWPEGDWAADYPLEMVTEFNLRVNWAFETLGSSKGDTSAESFPDGKLTRRRCLGYAKCNNGNCKIIVRPLTKKPARERQMRAGCACGAELQWHQCGKISRYWIYRDGVHYENTSHGHPHPPNEKRLTPAQTVDFTNFVRDYPTAGPAQLLAGRPGVGGPGPSVSTINPLLLNQQRTAYEKRKAIDKLQPGIKTQDKHFEPEMAKFRAAHPSWTINVHYNRDFKVVVLQSPFMRRRSVKGHIEEDALNGVVSDAAHNYFKGDKNYLIVSSAYEPEFLKSYVPLVMTFSHGATSKHYLLHFRQLLKGIEEEYRLRHPGKPIPSYLIANVLDFSEAERNGLLDALVEFLFRQPDNNRTQTELRQDAQGLVKGCERHFREQVERVSKISHVITPTQRPHFQNRVHELLSCATGNIFRQKAAEIIEDFPRVKPWLLWWMRPEHASMLFRSELAMDTSLFFDLPATTNAEEAMHHRLYSMIKRGNNMFEGLEGLVRAAELLEEKYLHAKHGGKIYYGSDPRHWKATSNIYGRTHHSRGHVSTAAERADARPPDRAADLVPETLHASSHRQPAPVSNSKLTYQLSYPWFNNSCWLDSGLTALFAVAARDSTALEKHLASLPDNQPLNWLLRVLRRHVSEAGNDQLTSPELASARNDFRRQMVLSPIIIGLTSEEQWYTPFGWLWEATTHHVAMKADNAESAPLARAINLFRVQAVLLRMCYGDPDSPTHAQTHWLVDTPAARNEIQLLNHQFEQFNGKITKWFNQGFLNSGSWEDGKCWRSVDGEYLCGGITISHSYVLSIPLIFVIEVVEPDQYDWHIPAELHPFPDTKQSKLSSAGVRYELISHIYTNGSHFMTRYLSPNGRIFDYDGMKNGGRAIQVSGSVQRHMTGAFSKLKGIPPNYEISGLVYRLVGGEPAQRLFRAERKKKWTNGLHCTFDPESETFIKAGFPQSDHLRLDNTERVWHQGRQLVRYSEYTENPQQSELPPSKPRKSKKQSRGDASEDEEELSAPSDPESEAYSVQPDDEPAPASSSDEADSRLGRDEIDEAWGQISCICGSDADEEPSDAPRRLIQCEVCQNWSHRRCLSSIITDWTQAQFKLLCHVCAESRPAAFVVPGQVRLQRQNLTTPPAETLWAAAECLGFDINRYQMEYLWRWLPQVEWVDGGDPPKESFYRPYDDVHMTAALEIAQIARLRVPLTLKPAQADKDTLNHALSLVCALATPQIVDIVNTQPPSHPVALDFDEDHANMPDGIDLDERWLERHGIVSSGLDPGLWATFDDPIHILARQRQAGQVSGSWERALTMAVTLWISLCIQHSLGEDWDLSGNTYLELRSGGLYEDWDFKRLRRAISEMKNMSIGSYDAVLSQVRWTQSTEVVFFDRSLVYRGLITADRSSTPLVYNGLLVLRESDLPDIEGHNNLAKKRARFDLPPAHADMDSGTGAKMKPGDATRRRADSSEAVDNEPPQKRRRQARATGPDAAPTAPPAPSANTTAAAKSGRRGRKKRDPMDWDMLVGGKRMTAYEYAAAFPTQFEENGPFHQYAQYLK</sequence>
<feature type="compositionally biased region" description="Basic and acidic residues" evidence="4">
    <location>
        <begin position="147"/>
        <end position="159"/>
    </location>
</feature>
<feature type="domain" description="Zinc finger PHD-type" evidence="5">
    <location>
        <begin position="1219"/>
        <end position="1272"/>
    </location>
</feature>
<protein>
    <recommendedName>
        <fullName evidence="5">Zinc finger PHD-type domain-containing protein</fullName>
    </recommendedName>
</protein>
<dbReference type="OrthoDB" id="2624269at2759"/>
<feature type="compositionally biased region" description="Basic and acidic residues" evidence="4">
    <location>
        <begin position="1611"/>
        <end position="1622"/>
    </location>
</feature>
<dbReference type="InterPro" id="IPR011011">
    <property type="entry name" value="Znf_FYVE_PHD"/>
</dbReference>
<dbReference type="Gene3D" id="3.30.40.10">
    <property type="entry name" value="Zinc/RING finger domain, C3HC4 (zinc finger)"/>
    <property type="match status" value="1"/>
</dbReference>
<dbReference type="GO" id="GO:0008270">
    <property type="term" value="F:zinc ion binding"/>
    <property type="evidence" value="ECO:0007669"/>
    <property type="project" value="UniProtKB-KW"/>
</dbReference>
<feature type="region of interest" description="Disordered" evidence="4">
    <location>
        <begin position="85"/>
        <end position="159"/>
    </location>
</feature>
<name>A0A8H6SH12_9AGAR</name>
<feature type="region of interest" description="Disordered" evidence="4">
    <location>
        <begin position="1139"/>
        <end position="1205"/>
    </location>
</feature>
<comment type="caution">
    <text evidence="6">The sequence shown here is derived from an EMBL/GenBank/DDBJ whole genome shotgun (WGS) entry which is preliminary data.</text>
</comment>
<dbReference type="RefSeq" id="XP_037218719.1">
    <property type="nucleotide sequence ID" value="XM_037365477.1"/>
</dbReference>
<dbReference type="GeneID" id="59347993"/>
<evidence type="ECO:0000256" key="4">
    <source>
        <dbReference type="SAM" id="MobiDB-lite"/>
    </source>
</evidence>
<feature type="compositionally biased region" description="Basic and acidic residues" evidence="4">
    <location>
        <begin position="95"/>
        <end position="106"/>
    </location>
</feature>
<dbReference type="EMBL" id="JACAZF010000007">
    <property type="protein sequence ID" value="KAF7299331.1"/>
    <property type="molecule type" value="Genomic_DNA"/>
</dbReference>
<feature type="region of interest" description="Disordered" evidence="4">
    <location>
        <begin position="702"/>
        <end position="721"/>
    </location>
</feature>
<evidence type="ECO:0000256" key="2">
    <source>
        <dbReference type="ARBA" id="ARBA00022771"/>
    </source>
</evidence>
<keyword evidence="2" id="KW-0863">Zinc-finger</keyword>
<evidence type="ECO:0000313" key="6">
    <source>
        <dbReference type="EMBL" id="KAF7299331.1"/>
    </source>
</evidence>
<evidence type="ECO:0000256" key="3">
    <source>
        <dbReference type="ARBA" id="ARBA00022833"/>
    </source>
</evidence>
<gene>
    <name evidence="6" type="ORF">MIND_00882300</name>
</gene>
<accession>A0A8H6SH12</accession>
<evidence type="ECO:0000256" key="1">
    <source>
        <dbReference type="ARBA" id="ARBA00022723"/>
    </source>
</evidence>
<feature type="region of interest" description="Disordered" evidence="4">
    <location>
        <begin position="1591"/>
        <end position="1676"/>
    </location>
</feature>
<evidence type="ECO:0000259" key="5">
    <source>
        <dbReference type="SMART" id="SM00249"/>
    </source>
</evidence>
<proteinExistence type="predicted"/>
<keyword evidence="3" id="KW-0862">Zinc</keyword>
<dbReference type="SMART" id="SM00249">
    <property type="entry name" value="PHD"/>
    <property type="match status" value="1"/>
</dbReference>
<feature type="compositionally biased region" description="Polar residues" evidence="4">
    <location>
        <begin position="110"/>
        <end position="127"/>
    </location>
</feature>
<keyword evidence="7" id="KW-1185">Reference proteome</keyword>
<feature type="compositionally biased region" description="Basic and acidic residues" evidence="4">
    <location>
        <begin position="712"/>
        <end position="721"/>
    </location>
</feature>
<dbReference type="InterPro" id="IPR001965">
    <property type="entry name" value="Znf_PHD"/>
</dbReference>
<keyword evidence="1" id="KW-0479">Metal-binding</keyword>
<dbReference type="Proteomes" id="UP000636479">
    <property type="component" value="Unassembled WGS sequence"/>
</dbReference>
<evidence type="ECO:0000313" key="7">
    <source>
        <dbReference type="Proteomes" id="UP000636479"/>
    </source>
</evidence>
<reference evidence="6" key="1">
    <citation type="submission" date="2020-05" db="EMBL/GenBank/DDBJ databases">
        <title>Mycena genomes resolve the evolution of fungal bioluminescence.</title>
        <authorList>
            <person name="Tsai I.J."/>
        </authorList>
    </citation>
    <scope>NUCLEOTIDE SEQUENCE</scope>
    <source>
        <strain evidence="6">171206Taipei</strain>
    </source>
</reference>
<feature type="region of interest" description="Disordered" evidence="4">
    <location>
        <begin position="18"/>
        <end position="46"/>
    </location>
</feature>
<feature type="compositionally biased region" description="Polar residues" evidence="4">
    <location>
        <begin position="1142"/>
        <end position="1151"/>
    </location>
</feature>
<dbReference type="InterPro" id="IPR013083">
    <property type="entry name" value="Znf_RING/FYVE/PHD"/>
</dbReference>